<sequence length="159" mass="18047">MASKDKLLEQLIEPVVQSLNFEFWGLELTGSGRHTLLRIYIDSDAGISVEDCALVSRQVSALMDVEDPISGEYTLEVSSPGMDRPLFKLDHYRRCAGEQVQIKLRLAYEGQRKYTGLLKGVEEDEVIIQVDDEEFCFPLETIDQARIKPVLNQQKKNQG</sequence>
<dbReference type="GO" id="GO:0006412">
    <property type="term" value="P:translation"/>
    <property type="evidence" value="ECO:0007669"/>
    <property type="project" value="TreeGrafter"/>
</dbReference>
<dbReference type="FunFam" id="3.30.300.70:FF:000001">
    <property type="entry name" value="Ribosome maturation factor RimP"/>
    <property type="match status" value="1"/>
</dbReference>
<reference evidence="6 7" key="1">
    <citation type="submission" date="2016-10" db="EMBL/GenBank/DDBJ databases">
        <authorList>
            <person name="de Groot N.N."/>
        </authorList>
    </citation>
    <scope>NUCLEOTIDE SEQUENCE [LARGE SCALE GENOMIC DNA]</scope>
    <source>
        <strain evidence="6 7">DSM 18438</strain>
    </source>
</reference>
<name>A0A1I1IC94_9GAMM</name>
<dbReference type="SUPFAM" id="SSF75420">
    <property type="entry name" value="YhbC-like, N-terminal domain"/>
    <property type="match status" value="1"/>
</dbReference>
<dbReference type="InterPro" id="IPR036847">
    <property type="entry name" value="RimP_C_sf"/>
</dbReference>
<dbReference type="InterPro" id="IPR035956">
    <property type="entry name" value="RimP_N_sf"/>
</dbReference>
<gene>
    <name evidence="3" type="primary">rimP</name>
    <name evidence="6" type="ORF">SAMN05660443_2350</name>
</gene>
<keyword evidence="7" id="KW-1185">Reference proteome</keyword>
<comment type="subcellular location">
    <subcellularLocation>
        <location evidence="3">Cytoplasm</location>
    </subcellularLocation>
</comment>
<proteinExistence type="inferred from homology"/>
<evidence type="ECO:0000259" key="5">
    <source>
        <dbReference type="Pfam" id="PF17384"/>
    </source>
</evidence>
<dbReference type="HAMAP" id="MF_01077">
    <property type="entry name" value="RimP"/>
    <property type="match status" value="1"/>
</dbReference>
<comment type="similarity">
    <text evidence="3">Belongs to the RimP family.</text>
</comment>
<evidence type="ECO:0000256" key="3">
    <source>
        <dbReference type="HAMAP-Rule" id="MF_01077"/>
    </source>
</evidence>
<dbReference type="InterPro" id="IPR003728">
    <property type="entry name" value="Ribosome_maturation_RimP"/>
</dbReference>
<dbReference type="PANTHER" id="PTHR33867:SF1">
    <property type="entry name" value="RIBOSOME MATURATION FACTOR RIMP"/>
    <property type="match status" value="1"/>
</dbReference>
<dbReference type="Gene3D" id="3.30.300.70">
    <property type="entry name" value="RimP-like superfamily, N-terminal"/>
    <property type="match status" value="1"/>
</dbReference>
<dbReference type="NCBIfam" id="NF000927">
    <property type="entry name" value="PRK00092.1-1"/>
    <property type="match status" value="1"/>
</dbReference>
<dbReference type="AlphaFoldDB" id="A0A1I1IC94"/>
<evidence type="ECO:0000313" key="6">
    <source>
        <dbReference type="EMBL" id="SFC33876.1"/>
    </source>
</evidence>
<dbReference type="SUPFAM" id="SSF74942">
    <property type="entry name" value="YhbC-like, C-terminal domain"/>
    <property type="match status" value="1"/>
</dbReference>
<dbReference type="CDD" id="cd01734">
    <property type="entry name" value="YlxS_C"/>
    <property type="match status" value="1"/>
</dbReference>
<protein>
    <recommendedName>
        <fullName evidence="3">Ribosome maturation factor RimP</fullName>
    </recommendedName>
</protein>
<dbReference type="InterPro" id="IPR028998">
    <property type="entry name" value="RimP_C"/>
</dbReference>
<dbReference type="GO" id="GO:0005829">
    <property type="term" value="C:cytosol"/>
    <property type="evidence" value="ECO:0007669"/>
    <property type="project" value="TreeGrafter"/>
</dbReference>
<dbReference type="GO" id="GO:0000028">
    <property type="term" value="P:ribosomal small subunit assembly"/>
    <property type="evidence" value="ECO:0007669"/>
    <property type="project" value="TreeGrafter"/>
</dbReference>
<evidence type="ECO:0000259" key="4">
    <source>
        <dbReference type="Pfam" id="PF02576"/>
    </source>
</evidence>
<organism evidence="6 7">
    <name type="scientific">Marinospirillum celere</name>
    <dbReference type="NCBI Taxonomy" id="1122252"/>
    <lineage>
        <taxon>Bacteria</taxon>
        <taxon>Pseudomonadati</taxon>
        <taxon>Pseudomonadota</taxon>
        <taxon>Gammaproteobacteria</taxon>
        <taxon>Oceanospirillales</taxon>
        <taxon>Oceanospirillaceae</taxon>
        <taxon>Marinospirillum</taxon>
    </lineage>
</organism>
<dbReference type="OrthoDB" id="9805006at2"/>
<comment type="function">
    <text evidence="3">Required for maturation of 30S ribosomal subunits.</text>
</comment>
<evidence type="ECO:0000313" key="7">
    <source>
        <dbReference type="Proteomes" id="UP000199058"/>
    </source>
</evidence>
<keyword evidence="2 3" id="KW-0690">Ribosome biogenesis</keyword>
<dbReference type="Gene3D" id="2.30.30.180">
    <property type="entry name" value="Ribosome maturation factor RimP, C-terminal domain"/>
    <property type="match status" value="1"/>
</dbReference>
<dbReference type="STRING" id="1122252.SAMN05660443_2350"/>
<dbReference type="Proteomes" id="UP000199058">
    <property type="component" value="Unassembled WGS sequence"/>
</dbReference>
<evidence type="ECO:0000256" key="2">
    <source>
        <dbReference type="ARBA" id="ARBA00022517"/>
    </source>
</evidence>
<dbReference type="RefSeq" id="WP_091963788.1">
    <property type="nucleotide sequence ID" value="NZ_FOLH01000004.1"/>
</dbReference>
<dbReference type="PANTHER" id="PTHR33867">
    <property type="entry name" value="RIBOSOME MATURATION FACTOR RIMP"/>
    <property type="match status" value="1"/>
</dbReference>
<keyword evidence="1 3" id="KW-0963">Cytoplasm</keyword>
<feature type="domain" description="Ribosome maturation factor RimP N-terminal" evidence="4">
    <location>
        <begin position="11"/>
        <end position="83"/>
    </location>
</feature>
<dbReference type="InterPro" id="IPR028989">
    <property type="entry name" value="RimP_N"/>
</dbReference>
<dbReference type="EMBL" id="FOLH01000004">
    <property type="protein sequence ID" value="SFC33876.1"/>
    <property type="molecule type" value="Genomic_DNA"/>
</dbReference>
<dbReference type="Pfam" id="PF02576">
    <property type="entry name" value="RimP_N"/>
    <property type="match status" value="1"/>
</dbReference>
<accession>A0A1I1IC94</accession>
<dbReference type="Pfam" id="PF17384">
    <property type="entry name" value="DUF150_C"/>
    <property type="match status" value="1"/>
</dbReference>
<feature type="domain" description="Ribosome maturation factor RimP C-terminal" evidence="5">
    <location>
        <begin position="86"/>
        <end position="149"/>
    </location>
</feature>
<evidence type="ECO:0000256" key="1">
    <source>
        <dbReference type="ARBA" id="ARBA00022490"/>
    </source>
</evidence>